<dbReference type="HOGENOM" id="CLU_036089_2_0_12"/>
<dbReference type="SUPFAM" id="SSF48179">
    <property type="entry name" value="6-phosphogluconate dehydrogenase C-terminal domain-like"/>
    <property type="match status" value="1"/>
</dbReference>
<dbReference type="PANTHER" id="PTHR30524:SF0">
    <property type="entry name" value="ALTRONATE OXIDOREDUCTASE-RELATED"/>
    <property type="match status" value="1"/>
</dbReference>
<evidence type="ECO:0000313" key="6">
    <source>
        <dbReference type="Proteomes" id="UP000000503"/>
    </source>
</evidence>
<dbReference type="AlphaFoldDB" id="F8EWR1"/>
<keyword evidence="6" id="KW-1185">Reference proteome</keyword>
<proteinExistence type="predicted"/>
<dbReference type="KEGG" id="scd:Spica_0129"/>
<name>F8EWR1_GRAC1</name>
<dbReference type="EMBL" id="CP002868">
    <property type="protein sequence ID" value="AEJ18297.1"/>
    <property type="molecule type" value="Genomic_DNA"/>
</dbReference>
<dbReference type="PANTHER" id="PTHR30524">
    <property type="entry name" value="MANNITOL-1-PHOSPHATE 5-DEHYDROGENASE"/>
    <property type="match status" value="1"/>
</dbReference>
<accession>F8EWR1</accession>
<dbReference type="Gene3D" id="3.40.50.720">
    <property type="entry name" value="NAD(P)-binding Rossmann-like Domain"/>
    <property type="match status" value="1"/>
</dbReference>
<dbReference type="InterPro" id="IPR013118">
    <property type="entry name" value="Mannitol_DH_C"/>
</dbReference>
<dbReference type="InterPro" id="IPR036291">
    <property type="entry name" value="NAD(P)-bd_dom_sf"/>
</dbReference>
<dbReference type="Pfam" id="PF01232">
    <property type="entry name" value="Mannitol_dh"/>
    <property type="match status" value="1"/>
</dbReference>
<dbReference type="RefSeq" id="WP_013967610.1">
    <property type="nucleotide sequence ID" value="NC_015732.1"/>
</dbReference>
<keyword evidence="1 5" id="KW-0560">Oxidoreductase</keyword>
<reference evidence="6" key="1">
    <citation type="journal article" date="2013" name="Stand. Genomic Sci.">
        <title>Genome sequence of the thermophilic fresh-water bacterium Spirochaeta caldaria type strain (H1(T)), reclassification of Spirochaeta caldaria, Spirochaeta stenostrepta, and Spirochaeta zuelzerae in the genus Treponema as Treponema caldaria comb. nov., Treponema stenostrepta comb. nov., and Treponema zuelzerae comb. nov., and emendation of the genus Treponema.</title>
        <authorList>
            <person name="Abt B."/>
            <person name="Goker M."/>
            <person name="Scheuner C."/>
            <person name="Han C."/>
            <person name="Lu M."/>
            <person name="Misra M."/>
            <person name="Lapidus A."/>
            <person name="Nolan M."/>
            <person name="Lucas S."/>
            <person name="Hammon N."/>
            <person name="Deshpande S."/>
            <person name="Cheng J.F."/>
            <person name="Tapia R."/>
            <person name="Goodwin L.A."/>
            <person name="Pitluck S."/>
            <person name="Liolios K."/>
            <person name="Pagani I."/>
            <person name="Ivanova N."/>
            <person name="Mavromatis K."/>
            <person name="Mikhailova N."/>
            <person name="Huntemann M."/>
            <person name="Pati A."/>
            <person name="Chen A."/>
            <person name="Palaniappan K."/>
            <person name="Land M."/>
            <person name="Hauser L."/>
            <person name="Jeffries C.D."/>
            <person name="Rohde M."/>
            <person name="Spring S."/>
            <person name="Gronow S."/>
            <person name="Detter J.C."/>
            <person name="Bristow J."/>
            <person name="Eisen J.A."/>
            <person name="Markowitz V."/>
            <person name="Hugenholtz P."/>
            <person name="Kyrpides N.C."/>
            <person name="Woyke T."/>
            <person name="Klenk H.P."/>
        </authorList>
    </citation>
    <scope>NUCLEOTIDE SEQUENCE</scope>
    <source>
        <strain evidence="6">ATCC 51460 / DSM 7334 / H1</strain>
    </source>
</reference>
<dbReference type="EC" id="1.1.1.17" evidence="5"/>
<evidence type="ECO:0000256" key="1">
    <source>
        <dbReference type="ARBA" id="ARBA00023002"/>
    </source>
</evidence>
<dbReference type="eggNOG" id="COG0246">
    <property type="taxonomic scope" value="Bacteria"/>
</dbReference>
<dbReference type="InterPro" id="IPR000669">
    <property type="entry name" value="Mannitol_DH"/>
</dbReference>
<dbReference type="Pfam" id="PF08125">
    <property type="entry name" value="Mannitol_dh_C"/>
    <property type="match status" value="1"/>
</dbReference>
<dbReference type="InterPro" id="IPR008927">
    <property type="entry name" value="6-PGluconate_DH-like_C_sf"/>
</dbReference>
<dbReference type="PRINTS" id="PR00084">
    <property type="entry name" value="MTLDHDRGNASE"/>
</dbReference>
<evidence type="ECO:0000259" key="4">
    <source>
        <dbReference type="Pfam" id="PF08125"/>
    </source>
</evidence>
<dbReference type="InterPro" id="IPR013131">
    <property type="entry name" value="Mannitol_DH_N"/>
</dbReference>
<dbReference type="Gene3D" id="1.10.1040.10">
    <property type="entry name" value="N-(1-d-carboxylethyl)-l-norvaline Dehydrogenase, domain 2"/>
    <property type="match status" value="1"/>
</dbReference>
<feature type="domain" description="Mannitol dehydrogenase N-terminal" evidence="3">
    <location>
        <begin position="1"/>
        <end position="194"/>
    </location>
</feature>
<dbReference type="InterPro" id="IPR013328">
    <property type="entry name" value="6PGD_dom2"/>
</dbReference>
<evidence type="ECO:0000313" key="5">
    <source>
        <dbReference type="EMBL" id="AEJ18297.1"/>
    </source>
</evidence>
<sequence length="405" mass="45337">MKLVQFGAGNIGRSFIGQLFCRAGWDVVFVDVNETLIQLLNEKRYYKVVIKQEGKVDEVRLIGPVRALNGRDSTTVANEVATADLIATSVGKGALPSIMPMIALGLKTRYRNHPKWPLDIIIAENAPGANQLFRENLNRDLGPAYPLEELVGLVETSIGKMVPIMRAEDLAQDPLQVFAEAYENLILDKRAFRGPLPMSAEKTSSQGQTIQWPKSIELVDDISAYIARKLFIHNLGHAAVAYTSFELAPNLVHITDGIRIDAVRNRALAAMNESAEALLSQYPQAFSRKDLEAHIKDLLERFENRALGDTVYRVGRDLYRKLDRDDRLVGAMRLCAKHNLPFSTIAQVYRSALTFSATDETGRPYPQDEEFRKDVLPQGIEAVLREVSHLNPEDSLDRIVMDALR</sequence>
<dbReference type="GO" id="GO:0005829">
    <property type="term" value="C:cytosol"/>
    <property type="evidence" value="ECO:0007669"/>
    <property type="project" value="TreeGrafter"/>
</dbReference>
<dbReference type="SUPFAM" id="SSF51735">
    <property type="entry name" value="NAD(P)-binding Rossmann-fold domains"/>
    <property type="match status" value="1"/>
</dbReference>
<evidence type="ECO:0000259" key="3">
    <source>
        <dbReference type="Pfam" id="PF01232"/>
    </source>
</evidence>
<dbReference type="GO" id="GO:0008926">
    <property type="term" value="F:mannitol-1-phosphate 5-dehydrogenase activity"/>
    <property type="evidence" value="ECO:0007669"/>
    <property type="project" value="UniProtKB-EC"/>
</dbReference>
<dbReference type="OrthoDB" id="271711at2"/>
<protein>
    <submittedName>
        <fullName evidence="5">Mannitol-1-phosphate 5-dehydrogenase</fullName>
        <ecNumber evidence="5">1.1.1.17</ecNumber>
    </submittedName>
</protein>
<dbReference type="STRING" id="744872.Spica_0129"/>
<organism evidence="5 6">
    <name type="scientific">Gracilinema caldarium (strain ATCC 51460 / DSM 7334 / H1)</name>
    <name type="common">Treponema caldarium</name>
    <dbReference type="NCBI Taxonomy" id="744872"/>
    <lineage>
        <taxon>Bacteria</taxon>
        <taxon>Pseudomonadati</taxon>
        <taxon>Spirochaetota</taxon>
        <taxon>Spirochaetia</taxon>
        <taxon>Spirochaetales</taxon>
        <taxon>Breznakiellaceae</taxon>
        <taxon>Gracilinema</taxon>
    </lineage>
</organism>
<feature type="domain" description="Mannitol dehydrogenase C-terminal" evidence="4">
    <location>
        <begin position="221"/>
        <end position="374"/>
    </location>
</feature>
<gene>
    <name evidence="5" type="ordered locus">Spica_0129</name>
</gene>
<keyword evidence="2" id="KW-0520">NAD</keyword>
<dbReference type="Proteomes" id="UP000000503">
    <property type="component" value="Chromosome"/>
</dbReference>
<dbReference type="GO" id="GO:0019592">
    <property type="term" value="P:mannitol catabolic process"/>
    <property type="evidence" value="ECO:0007669"/>
    <property type="project" value="TreeGrafter"/>
</dbReference>
<evidence type="ECO:0000256" key="2">
    <source>
        <dbReference type="ARBA" id="ARBA00023027"/>
    </source>
</evidence>